<dbReference type="EC" id="3.4.-.-" evidence="3"/>
<comment type="similarity">
    <text evidence="1">Belongs to the Pup ligase/Pup deamidase family. Pup deamidase subfamily.</text>
</comment>
<reference evidence="3 4" key="1">
    <citation type="submission" date="2015-10" db="EMBL/GenBank/DDBJ databases">
        <title>Corynebacteirum lowii and Corynebacterium oculi species nova, derived from human clinical disease and and emended description of Corynebacterium mastiditis.</title>
        <authorList>
            <person name="Bernard K."/>
            <person name="Pacheco A.L."/>
            <person name="Mcdougall C."/>
            <person name="Burtx T."/>
            <person name="Weibe D."/>
            <person name="Tyler S."/>
            <person name="Olson A.B."/>
            <person name="Cnockaert M."/>
            <person name="Eguchi H."/>
            <person name="Kuwahara T."/>
            <person name="Nakayama-Imaohji H."/>
            <person name="Boudewijins M."/>
            <person name="Van Hoecke F."/>
            <person name="Bernier A.-M."/>
            <person name="Vandamme P."/>
        </authorList>
    </citation>
    <scope>NUCLEOTIDE SEQUENCE [LARGE SCALE GENOMIC DNA]</scope>
    <source>
        <strain evidence="3 4">NML 130206</strain>
    </source>
</reference>
<dbReference type="PANTHER" id="PTHR42307:SF2">
    <property type="entry name" value="PUP DEAMIDASE_DEPUPYLASE"/>
    <property type="match status" value="1"/>
</dbReference>
<comment type="caution">
    <text evidence="3">The sequence shown here is derived from an EMBL/GenBank/DDBJ whole genome shotgun (WGS) entry which is preliminary data.</text>
</comment>
<dbReference type="STRING" id="1544413.Clow_01879"/>
<organism evidence="3 4">
    <name type="scientific">Corynebacterium lowii</name>
    <dbReference type="NCBI Taxonomy" id="1544413"/>
    <lineage>
        <taxon>Bacteria</taxon>
        <taxon>Bacillati</taxon>
        <taxon>Actinomycetota</taxon>
        <taxon>Actinomycetes</taxon>
        <taxon>Mycobacteriales</taxon>
        <taxon>Corynebacteriaceae</taxon>
        <taxon>Corynebacterium</taxon>
    </lineage>
</organism>
<dbReference type="GO" id="GO:0008233">
    <property type="term" value="F:peptidase activity"/>
    <property type="evidence" value="ECO:0007669"/>
    <property type="project" value="InterPro"/>
</dbReference>
<dbReference type="InterPro" id="IPR022366">
    <property type="entry name" value="Pup_deamidase"/>
</dbReference>
<dbReference type="EMBL" id="LKEV01000006">
    <property type="protein sequence ID" value="KQB85746.1"/>
    <property type="molecule type" value="Genomic_DNA"/>
</dbReference>
<dbReference type="GO" id="GO:0070490">
    <property type="term" value="P:protein pupylation"/>
    <property type="evidence" value="ECO:0007669"/>
    <property type="project" value="TreeGrafter"/>
</dbReference>
<dbReference type="AlphaFoldDB" id="A0A0N8W054"/>
<protein>
    <submittedName>
        <fullName evidence="3">Pup deamidase/depupylase</fullName>
        <ecNumber evidence="3">3.4.-.-</ecNumber>
    </submittedName>
</protein>
<dbReference type="GO" id="GO:0005524">
    <property type="term" value="F:ATP binding"/>
    <property type="evidence" value="ECO:0007669"/>
    <property type="project" value="TreeGrafter"/>
</dbReference>
<dbReference type="NCBIfam" id="TIGR03688">
    <property type="entry name" value="depupylase_Dop"/>
    <property type="match status" value="1"/>
</dbReference>
<evidence type="ECO:0000256" key="2">
    <source>
        <dbReference type="PIRSR" id="PIRSR018077-1"/>
    </source>
</evidence>
<name>A0A0N8W054_9CORY</name>
<proteinExistence type="inferred from homology"/>
<dbReference type="InterPro" id="IPR004347">
    <property type="entry name" value="Pup_ligase/deamidase"/>
</dbReference>
<dbReference type="Proteomes" id="UP000050488">
    <property type="component" value="Unassembled WGS sequence"/>
</dbReference>
<dbReference type="PANTHER" id="PTHR42307">
    <property type="entry name" value="PUP DEAMIDASE/DEPUPYLASE"/>
    <property type="match status" value="1"/>
</dbReference>
<dbReference type="GO" id="GO:0016811">
    <property type="term" value="F:hydrolase activity, acting on carbon-nitrogen (but not peptide) bonds, in linear amides"/>
    <property type="evidence" value="ECO:0007669"/>
    <property type="project" value="InterPro"/>
</dbReference>
<dbReference type="PIRSF" id="PIRSF018077">
    <property type="entry name" value="UCP018077"/>
    <property type="match status" value="1"/>
</dbReference>
<sequence length="505" mass="55852">MVRAMTRFLGTETEYGIATPSDPSLSPIITSTHAVVAHAAAHTGAPSRWDYEDESPLRDTRGFDLRRYHTVPVVDPNAVGVANVMLHNGARFYVDHAHPEYSSPECSNAWQAMLYDAAGDLIAHQATCDVAALTAQNTSVLKGHEPCPPLRIYKNNVDGKGASYGAHENYQYSRSTDFEALAQGLIPFFVTRQVLIGAGRMGVGEEGQEHRFQISQRADYFRQEVSLETTLNRGIINTRDEPHADAERYGRLHVIVGDANRSHTSTLLKLGMTSLVIDAIEEGTDFSDLRLADPVGDLTRVSRDLSLTERLALKDGRELTALEILGQYRARVRPQGGVDKRVLDAWDEAAALLAQDPMKAAHLLDWVAKYALIRAYRQRGMAADDPRLYLIDLQYSDVDPQRSLYSALVRKKRMRTLLSEEEIARAALTPPPDSRAWFRGSVSARFPTEVEAASWQSLVLSGARLAMPEVGSLTESEIGAELSATTSATELLSALEKRGYPIHYY</sequence>
<accession>A0A0N8W054</accession>
<dbReference type="PATRIC" id="fig|1544413.3.peg.1883"/>
<dbReference type="Pfam" id="PF03136">
    <property type="entry name" value="Pup_ligase"/>
    <property type="match status" value="1"/>
</dbReference>
<gene>
    <name evidence="3" type="primary">dop</name>
    <name evidence="3" type="ORF">Clow_01879</name>
</gene>
<evidence type="ECO:0000256" key="1">
    <source>
        <dbReference type="ARBA" id="ARBA00009114"/>
    </source>
</evidence>
<evidence type="ECO:0000313" key="4">
    <source>
        <dbReference type="Proteomes" id="UP000050488"/>
    </source>
</evidence>
<keyword evidence="3" id="KW-0378">Hydrolase</keyword>
<feature type="active site" description="Proton acceptor" evidence="2">
    <location>
        <position position="95"/>
    </location>
</feature>
<dbReference type="GO" id="GO:0019941">
    <property type="term" value="P:modification-dependent protein catabolic process"/>
    <property type="evidence" value="ECO:0007669"/>
    <property type="project" value="InterPro"/>
</dbReference>
<dbReference type="GO" id="GO:0010498">
    <property type="term" value="P:proteasomal protein catabolic process"/>
    <property type="evidence" value="ECO:0007669"/>
    <property type="project" value="InterPro"/>
</dbReference>
<evidence type="ECO:0000313" key="3">
    <source>
        <dbReference type="EMBL" id="KQB85746.1"/>
    </source>
</evidence>
<keyword evidence="4" id="KW-1185">Reference proteome</keyword>